<keyword evidence="3" id="KW-1185">Reference proteome</keyword>
<dbReference type="InterPro" id="IPR002491">
    <property type="entry name" value="ABC_transptr_periplasmic_BD"/>
</dbReference>
<dbReference type="CDD" id="cd01147">
    <property type="entry name" value="HemV-2"/>
    <property type="match status" value="1"/>
</dbReference>
<dbReference type="PANTHER" id="PTHR30535:SF34">
    <property type="entry name" value="MOLYBDATE-BINDING PROTEIN MOLA"/>
    <property type="match status" value="1"/>
</dbReference>
<reference evidence="2 3" key="1">
    <citation type="journal article" date="2013" name="Genome Biol.">
        <title>Genomic analysis reveals key aspects of prokaryotic symbiosis in the phototrophic consortium "Chlorochromatium aggregatum".</title>
        <authorList>
            <person name="Liu Z."/>
            <person name="Muller J."/>
            <person name="Li T."/>
            <person name="Alvey R.M."/>
            <person name="Vogl K."/>
            <person name="Frigaard N.U."/>
            <person name="Rockwell N.C."/>
            <person name="Boyd E.S."/>
            <person name="Tomsho L.P."/>
            <person name="Schuster S.C."/>
            <person name="Henke P."/>
            <person name="Rohde M."/>
            <person name="Overmann J."/>
            <person name="Bryant D.A."/>
        </authorList>
    </citation>
    <scope>NUCLEOTIDE SEQUENCE [LARGE SCALE GENOMIC DNA]</scope>
    <source>
        <strain evidence="2">CR</strain>
    </source>
</reference>
<dbReference type="EMBL" id="CP004885">
    <property type="protein sequence ID" value="AGX87975.1"/>
    <property type="molecule type" value="Genomic_DNA"/>
</dbReference>
<dbReference type="PANTHER" id="PTHR30535">
    <property type="entry name" value="VITAMIN B12-BINDING PROTEIN"/>
    <property type="match status" value="1"/>
</dbReference>
<dbReference type="Gene3D" id="3.40.50.1980">
    <property type="entry name" value="Nitrogenase molybdenum iron protein domain"/>
    <property type="match status" value="2"/>
</dbReference>
<organism evidence="2 3">
    <name type="scientific">Candidatus Symbiobacter mobilis CR</name>
    <dbReference type="NCBI Taxonomy" id="946483"/>
    <lineage>
        <taxon>Bacteria</taxon>
        <taxon>Pseudomonadati</taxon>
        <taxon>Pseudomonadota</taxon>
        <taxon>Betaproteobacteria</taxon>
        <taxon>Burkholderiales</taxon>
        <taxon>Comamonadaceae</taxon>
    </lineage>
</organism>
<feature type="domain" description="Fe/B12 periplasmic-binding" evidence="1">
    <location>
        <begin position="6"/>
        <end position="278"/>
    </location>
</feature>
<dbReference type="SUPFAM" id="SSF53807">
    <property type="entry name" value="Helical backbone' metal receptor"/>
    <property type="match status" value="1"/>
</dbReference>
<sequence>MAAARRVVAIGPGALRMVAYLGATDLLVGCEDVERRLPNASTYRLALPQRVRTLPSLGPGGPGRLPDLEQLLAVHPDLAVSVALDAQQVQALSQRAGIPALSLSFGETGILREDTVVDAWRRLGAALGREHRAAELAAFFQASIAELQSRLRGQPRVPTYLGGVSLSGSHGIASTQAGHLPLVWAGARNLADQTGRSGHLFLDREQLLAWDPTVLFIDGGGLPGIVAEYARDPALYQRLRAVRERRVYLTLPFNAYNANVENALANAWFMAKVLHPQALATLHIEAKAGEILRGFLGADLLPALAKLGYGQGLLDLASGRWTPLSA</sequence>
<dbReference type="Pfam" id="PF01497">
    <property type="entry name" value="Peripla_BP_2"/>
    <property type="match status" value="1"/>
</dbReference>
<protein>
    <submittedName>
        <fullName evidence="2">Iron complex transporter substrate-binding protein</fullName>
    </submittedName>
</protein>
<dbReference type="eggNOG" id="COG0614">
    <property type="taxonomic scope" value="Bacteria"/>
</dbReference>
<name>U5N9I2_9BURK</name>
<accession>U5N9I2</accession>
<evidence type="ECO:0000313" key="3">
    <source>
        <dbReference type="Proteomes" id="UP000017184"/>
    </source>
</evidence>
<dbReference type="STRING" id="946483.Cenrod_1896"/>
<evidence type="ECO:0000313" key="2">
    <source>
        <dbReference type="EMBL" id="AGX87975.1"/>
    </source>
</evidence>
<evidence type="ECO:0000259" key="1">
    <source>
        <dbReference type="PROSITE" id="PS50983"/>
    </source>
</evidence>
<gene>
    <name evidence="2" type="primary">fevS-2</name>
    <name evidence="2" type="ORF">Cenrod_1896</name>
</gene>
<dbReference type="KEGG" id="cbx:Cenrod_1896"/>
<dbReference type="PROSITE" id="PS50983">
    <property type="entry name" value="FE_B12_PBP"/>
    <property type="match status" value="1"/>
</dbReference>
<dbReference type="HOGENOM" id="CLU_038034_13_1_4"/>
<dbReference type="InterPro" id="IPR050902">
    <property type="entry name" value="ABC_Transporter_SBP"/>
</dbReference>
<dbReference type="Proteomes" id="UP000017184">
    <property type="component" value="Chromosome"/>
</dbReference>
<dbReference type="AlphaFoldDB" id="U5N9I2"/>
<proteinExistence type="predicted"/>